<proteinExistence type="predicted"/>
<keyword evidence="6" id="KW-1185">Reference proteome</keyword>
<feature type="non-terminal residue" evidence="5">
    <location>
        <position position="127"/>
    </location>
</feature>
<evidence type="ECO:0000313" key="6">
    <source>
        <dbReference type="Proteomes" id="UP001497623"/>
    </source>
</evidence>
<gene>
    <name evidence="5" type="ORF">MNOR_LOCUS35941</name>
</gene>
<dbReference type="Proteomes" id="UP001497623">
    <property type="component" value="Unassembled WGS sequence"/>
</dbReference>
<evidence type="ECO:0000256" key="2">
    <source>
        <dbReference type="PROSITE-ProRule" id="PRU01211"/>
    </source>
</evidence>
<feature type="region of interest" description="Disordered" evidence="3">
    <location>
        <begin position="1"/>
        <end position="77"/>
    </location>
</feature>
<dbReference type="InterPro" id="IPR001506">
    <property type="entry name" value="Peptidase_M12A"/>
</dbReference>
<comment type="cofactor">
    <cofactor evidence="1">
        <name>Zn(2+)</name>
        <dbReference type="ChEBI" id="CHEBI:29105"/>
    </cofactor>
</comment>
<accession>A0AAV2SFH5</accession>
<evidence type="ECO:0000313" key="5">
    <source>
        <dbReference type="EMBL" id="CAL4185376.1"/>
    </source>
</evidence>
<evidence type="ECO:0000256" key="3">
    <source>
        <dbReference type="SAM" id="MobiDB-lite"/>
    </source>
</evidence>
<feature type="non-terminal residue" evidence="5">
    <location>
        <position position="1"/>
    </location>
</feature>
<dbReference type="GO" id="GO:0006508">
    <property type="term" value="P:proteolysis"/>
    <property type="evidence" value="ECO:0007669"/>
    <property type="project" value="InterPro"/>
</dbReference>
<evidence type="ECO:0000256" key="1">
    <source>
        <dbReference type="ARBA" id="ARBA00001947"/>
    </source>
</evidence>
<reference evidence="5 6" key="1">
    <citation type="submission" date="2024-05" db="EMBL/GenBank/DDBJ databases">
        <authorList>
            <person name="Wallberg A."/>
        </authorList>
    </citation>
    <scope>NUCLEOTIDE SEQUENCE [LARGE SCALE GENOMIC DNA]</scope>
</reference>
<sequence>TDFVHTHHRQWRKLEDINKDDDDDVDEDDNEDGEDDKEDNYDEDEDEDDNEGEEGEDDKEDNDNDEEDDIDPLESAGLFEGDIVVYSKAELSNLVHGRRPHMRSALTPPEMLWLDGVVPYIIADTFS</sequence>
<feature type="compositionally biased region" description="Basic residues" evidence="3">
    <location>
        <begin position="1"/>
        <end position="11"/>
    </location>
</feature>
<name>A0AAV2SFH5_MEGNR</name>
<dbReference type="GO" id="GO:0004222">
    <property type="term" value="F:metalloendopeptidase activity"/>
    <property type="evidence" value="ECO:0007669"/>
    <property type="project" value="InterPro"/>
</dbReference>
<organism evidence="5 6">
    <name type="scientific">Meganyctiphanes norvegica</name>
    <name type="common">Northern krill</name>
    <name type="synonym">Thysanopoda norvegica</name>
    <dbReference type="NCBI Taxonomy" id="48144"/>
    <lineage>
        <taxon>Eukaryota</taxon>
        <taxon>Metazoa</taxon>
        <taxon>Ecdysozoa</taxon>
        <taxon>Arthropoda</taxon>
        <taxon>Crustacea</taxon>
        <taxon>Multicrustacea</taxon>
        <taxon>Malacostraca</taxon>
        <taxon>Eumalacostraca</taxon>
        <taxon>Eucarida</taxon>
        <taxon>Euphausiacea</taxon>
        <taxon>Euphausiidae</taxon>
        <taxon>Meganyctiphanes</taxon>
    </lineage>
</organism>
<dbReference type="AlphaFoldDB" id="A0AAV2SFH5"/>
<evidence type="ECO:0000259" key="4">
    <source>
        <dbReference type="PROSITE" id="PS51864"/>
    </source>
</evidence>
<dbReference type="PROSITE" id="PS51864">
    <property type="entry name" value="ASTACIN"/>
    <property type="match status" value="1"/>
</dbReference>
<dbReference type="EMBL" id="CAXKWB010062503">
    <property type="protein sequence ID" value="CAL4185376.1"/>
    <property type="molecule type" value="Genomic_DNA"/>
</dbReference>
<feature type="domain" description="Peptidase M12A" evidence="4">
    <location>
        <begin position="104"/>
        <end position="127"/>
    </location>
</feature>
<protein>
    <recommendedName>
        <fullName evidence="4">Peptidase M12A domain-containing protein</fullName>
    </recommendedName>
</protein>
<comment type="caution">
    <text evidence="2">Lacks conserved residue(s) required for the propagation of feature annotation.</text>
</comment>
<comment type="caution">
    <text evidence="5">The sequence shown here is derived from an EMBL/GenBank/DDBJ whole genome shotgun (WGS) entry which is preliminary data.</text>
</comment>
<feature type="compositionally biased region" description="Acidic residues" evidence="3">
    <location>
        <begin position="18"/>
        <end position="72"/>
    </location>
</feature>